<dbReference type="InterPro" id="IPR024925">
    <property type="entry name" value="Malonyl_CoA-ACP_transAc"/>
</dbReference>
<dbReference type="NCBIfam" id="TIGR00128">
    <property type="entry name" value="fabD"/>
    <property type="match status" value="1"/>
</dbReference>
<name>A0AAE3AV51_9FIRM</name>
<reference evidence="7 8" key="1">
    <citation type="submission" date="2021-10" db="EMBL/GenBank/DDBJ databases">
        <title>Anaerobic single-cell dispensing facilitates the cultivation of human gut bacteria.</title>
        <authorList>
            <person name="Afrizal A."/>
        </authorList>
    </citation>
    <scope>NUCLEOTIDE SEQUENCE [LARGE SCALE GENOMIC DNA]</scope>
    <source>
        <strain evidence="7 8">CLA-AA-H244</strain>
    </source>
</reference>
<dbReference type="GO" id="GO:0005829">
    <property type="term" value="C:cytosol"/>
    <property type="evidence" value="ECO:0007669"/>
    <property type="project" value="TreeGrafter"/>
</dbReference>
<dbReference type="InterPro" id="IPR014043">
    <property type="entry name" value="Acyl_transferase_dom"/>
</dbReference>
<dbReference type="PANTHER" id="PTHR42681:SF1">
    <property type="entry name" value="MALONYL-COA-ACYL CARRIER PROTEIN TRANSACYLASE, MITOCHONDRIAL"/>
    <property type="match status" value="1"/>
</dbReference>
<dbReference type="PIRSF" id="PIRSF000446">
    <property type="entry name" value="Mct"/>
    <property type="match status" value="1"/>
</dbReference>
<dbReference type="InterPro" id="IPR050858">
    <property type="entry name" value="Mal-CoA-ACP_Trans/PKS_FabD"/>
</dbReference>
<evidence type="ECO:0000313" key="7">
    <source>
        <dbReference type="EMBL" id="MCC2168403.1"/>
    </source>
</evidence>
<comment type="caution">
    <text evidence="7">The sequence shown here is derived from an EMBL/GenBank/DDBJ whole genome shotgun (WGS) entry which is preliminary data.</text>
</comment>
<dbReference type="EC" id="2.3.1.39" evidence="4"/>
<feature type="domain" description="Malonyl-CoA:ACP transacylase (MAT)" evidence="6">
    <location>
        <begin position="11"/>
        <end position="300"/>
    </location>
</feature>
<evidence type="ECO:0000313" key="8">
    <source>
        <dbReference type="Proteomes" id="UP001199355"/>
    </source>
</evidence>
<dbReference type="InterPro" id="IPR016035">
    <property type="entry name" value="Acyl_Trfase/lysoPLipase"/>
</dbReference>
<gene>
    <name evidence="7" type="primary">fabD</name>
    <name evidence="7" type="ORF">LKD45_12020</name>
</gene>
<dbReference type="SUPFAM" id="SSF52151">
    <property type="entry name" value="FabD/lysophospholipase-like"/>
    <property type="match status" value="1"/>
</dbReference>
<dbReference type="SMART" id="SM00827">
    <property type="entry name" value="PKS_AT"/>
    <property type="match status" value="1"/>
</dbReference>
<keyword evidence="2 4" id="KW-0012">Acyltransferase</keyword>
<accession>A0AAE3AV51</accession>
<dbReference type="Gene3D" id="3.40.366.10">
    <property type="entry name" value="Malonyl-Coenzyme A Acyl Carrier Protein, domain 2"/>
    <property type="match status" value="1"/>
</dbReference>
<comment type="similarity">
    <text evidence="4">Belongs to the fabD family.</text>
</comment>
<dbReference type="Pfam" id="PF00698">
    <property type="entry name" value="Acyl_transf_1"/>
    <property type="match status" value="1"/>
</dbReference>
<evidence type="ECO:0000259" key="6">
    <source>
        <dbReference type="SMART" id="SM00827"/>
    </source>
</evidence>
<dbReference type="RefSeq" id="WP_308728658.1">
    <property type="nucleotide sequence ID" value="NZ_JAJEQF010000034.1"/>
</dbReference>
<sequence>MAIKKKKVAFLYPGQGAQMLGMGLDFYEQNSAAAAVVDTAQSVLDFDVKSLCFAKNDLLNRTEYTQPCLVTCCLAMTAAILETGIAPNMTAGLSLGEYAAIATAGAMDIKTALLLVRKRGLLMQNATKDGFGGMAAVLGLEPDVLEALLKNTDAVTVANYNCPGQQVITGETQALLEMIPRLKENGAKVIPLKVSGPFHSLFMKPAGEKLERELEQVKLSELQIPYVSNVSAQPVTKTEQIRSLLSQGVYSPVKWEQSMRTMLAEGVEYFVEIGPGHTLSTLLKKINAEAKICTVSTMEDLVRMQDFLNETV</sequence>
<evidence type="ECO:0000256" key="2">
    <source>
        <dbReference type="ARBA" id="ARBA00023315"/>
    </source>
</evidence>
<dbReference type="InterPro" id="IPR016036">
    <property type="entry name" value="Malonyl_transacylase_ACP-bd"/>
</dbReference>
<dbReference type="GO" id="GO:0004314">
    <property type="term" value="F:[acyl-carrier-protein] S-malonyltransferase activity"/>
    <property type="evidence" value="ECO:0007669"/>
    <property type="project" value="UniProtKB-EC"/>
</dbReference>
<evidence type="ECO:0000256" key="3">
    <source>
        <dbReference type="ARBA" id="ARBA00048462"/>
    </source>
</evidence>
<dbReference type="AlphaFoldDB" id="A0AAE3AV51"/>
<feature type="active site" evidence="5">
    <location>
        <position position="94"/>
    </location>
</feature>
<protein>
    <recommendedName>
        <fullName evidence="4">Malonyl CoA-acyl carrier protein transacylase</fullName>
        <ecNumber evidence="4">2.3.1.39</ecNumber>
    </recommendedName>
</protein>
<feature type="active site" evidence="5">
    <location>
        <position position="199"/>
    </location>
</feature>
<dbReference type="SUPFAM" id="SSF55048">
    <property type="entry name" value="Probable ACP-binding domain of malonyl-CoA ACP transacylase"/>
    <property type="match status" value="1"/>
</dbReference>
<evidence type="ECO:0000256" key="5">
    <source>
        <dbReference type="PIRSR" id="PIRSR000446-1"/>
    </source>
</evidence>
<proteinExistence type="inferred from homology"/>
<dbReference type="GO" id="GO:0006633">
    <property type="term" value="P:fatty acid biosynthetic process"/>
    <property type="evidence" value="ECO:0007669"/>
    <property type="project" value="TreeGrafter"/>
</dbReference>
<dbReference type="InterPro" id="IPR001227">
    <property type="entry name" value="Ac_transferase_dom_sf"/>
</dbReference>
<keyword evidence="1 4" id="KW-0808">Transferase</keyword>
<comment type="catalytic activity">
    <reaction evidence="3 4">
        <text>holo-[ACP] + malonyl-CoA = malonyl-[ACP] + CoA</text>
        <dbReference type="Rhea" id="RHEA:41792"/>
        <dbReference type="Rhea" id="RHEA-COMP:9623"/>
        <dbReference type="Rhea" id="RHEA-COMP:9685"/>
        <dbReference type="ChEBI" id="CHEBI:57287"/>
        <dbReference type="ChEBI" id="CHEBI:57384"/>
        <dbReference type="ChEBI" id="CHEBI:64479"/>
        <dbReference type="ChEBI" id="CHEBI:78449"/>
        <dbReference type="EC" id="2.3.1.39"/>
    </reaction>
</comment>
<dbReference type="InterPro" id="IPR004410">
    <property type="entry name" value="Malonyl_CoA-ACP_transAc_FabD"/>
</dbReference>
<dbReference type="Proteomes" id="UP001199355">
    <property type="component" value="Unassembled WGS sequence"/>
</dbReference>
<dbReference type="Gene3D" id="3.30.70.250">
    <property type="entry name" value="Malonyl-CoA ACP transacylase, ACP-binding"/>
    <property type="match status" value="1"/>
</dbReference>
<evidence type="ECO:0000256" key="4">
    <source>
        <dbReference type="PIRNR" id="PIRNR000446"/>
    </source>
</evidence>
<organism evidence="7 8">
    <name type="scientific">Gallintestinimicrobium propionicum</name>
    <dbReference type="NCBI Taxonomy" id="2981770"/>
    <lineage>
        <taxon>Bacteria</taxon>
        <taxon>Bacillati</taxon>
        <taxon>Bacillota</taxon>
        <taxon>Clostridia</taxon>
        <taxon>Lachnospirales</taxon>
        <taxon>Lachnospiraceae</taxon>
        <taxon>Gallintestinimicrobium</taxon>
    </lineage>
</organism>
<dbReference type="PANTHER" id="PTHR42681">
    <property type="entry name" value="MALONYL-COA-ACYL CARRIER PROTEIN TRANSACYLASE, MITOCHONDRIAL"/>
    <property type="match status" value="1"/>
</dbReference>
<dbReference type="EMBL" id="JAJEQF010000034">
    <property type="protein sequence ID" value="MCC2168403.1"/>
    <property type="molecule type" value="Genomic_DNA"/>
</dbReference>
<keyword evidence="8" id="KW-1185">Reference proteome</keyword>
<evidence type="ECO:0000256" key="1">
    <source>
        <dbReference type="ARBA" id="ARBA00022679"/>
    </source>
</evidence>